<evidence type="ECO:0000313" key="1">
    <source>
        <dbReference type="EMBL" id="GEQ48550.1"/>
    </source>
</evidence>
<dbReference type="PANTHER" id="PTHR40266">
    <property type="entry name" value="TOXIN HIGB-1"/>
    <property type="match status" value="1"/>
</dbReference>
<keyword evidence="4" id="KW-1185">Reference proteome</keyword>
<evidence type="ECO:0000313" key="2">
    <source>
        <dbReference type="EMBL" id="GEQ53506.1"/>
    </source>
</evidence>
<comment type="caution">
    <text evidence="2">The sequence shown here is derived from an EMBL/GenBank/DDBJ whole genome shotgun (WGS) entry which is preliminary data.</text>
</comment>
<organism evidence="2 3">
    <name type="scientific">Tetragenococcus koreensis</name>
    <dbReference type="NCBI Taxonomy" id="290335"/>
    <lineage>
        <taxon>Bacteria</taxon>
        <taxon>Bacillati</taxon>
        <taxon>Bacillota</taxon>
        <taxon>Bacilli</taxon>
        <taxon>Lactobacillales</taxon>
        <taxon>Enterococcaceae</taxon>
        <taxon>Tetragenococcus</taxon>
    </lineage>
</organism>
<dbReference type="Proteomes" id="UP000886597">
    <property type="component" value="Unassembled WGS sequence"/>
</dbReference>
<dbReference type="AlphaFoldDB" id="A0AAN4RIT5"/>
<dbReference type="SUPFAM" id="SSF143011">
    <property type="entry name" value="RelE-like"/>
    <property type="match status" value="1"/>
</dbReference>
<evidence type="ECO:0000313" key="4">
    <source>
        <dbReference type="Proteomes" id="UP000886607"/>
    </source>
</evidence>
<accession>A0AAN4RIT5</accession>
<reference evidence="2" key="1">
    <citation type="submission" date="2019-08" db="EMBL/GenBank/DDBJ databases">
        <authorList>
            <person name="Ishikawa M."/>
            <person name="Suzuki T."/>
            <person name="Matsutani M."/>
        </authorList>
    </citation>
    <scope>NUCLEOTIDE SEQUENCE</scope>
    <source>
        <strain evidence="2">7C1</strain>
        <strain evidence="1">8C4</strain>
    </source>
</reference>
<reference evidence="2" key="2">
    <citation type="journal article" date="2020" name="Int. Dairy J.">
        <title>Lactic acid bacterial diversity in Brie cheese focusing on salt concentration and pH of isolation medium and characterisation of halophilic and alkaliphilic lactic acid bacterial isolates.</title>
        <authorList>
            <person name="Unno R."/>
            <person name="Matsutani M."/>
            <person name="Suzuki T."/>
            <person name="Kodama K."/>
            <person name="Matsushita H."/>
            <person name="Yamasato K."/>
            <person name="Koizumi Y."/>
            <person name="Ishikawa M."/>
        </authorList>
    </citation>
    <scope>NUCLEOTIDE SEQUENCE</scope>
    <source>
        <strain evidence="2">7C1</strain>
        <strain evidence="1">8C4</strain>
    </source>
</reference>
<proteinExistence type="predicted"/>
<name>A0AAN4RIT5_9ENTE</name>
<dbReference type="PANTHER" id="PTHR40266:SF2">
    <property type="entry name" value="TOXIN HIGB-1"/>
    <property type="match status" value="1"/>
</dbReference>
<gene>
    <name evidence="1" type="ORF">TK11N_04020</name>
    <name evidence="2" type="ORF">TK2N_03500</name>
</gene>
<dbReference type="InterPro" id="IPR035093">
    <property type="entry name" value="RelE/ParE_toxin_dom_sf"/>
</dbReference>
<dbReference type="EMBL" id="BKBQ01000004">
    <property type="protein sequence ID" value="GEQ53506.1"/>
    <property type="molecule type" value="Genomic_DNA"/>
</dbReference>
<dbReference type="Gene3D" id="3.30.2310.20">
    <property type="entry name" value="RelE-like"/>
    <property type="match status" value="1"/>
</dbReference>
<dbReference type="Proteomes" id="UP000886607">
    <property type="component" value="Unassembled WGS sequence"/>
</dbReference>
<dbReference type="InterPro" id="IPR007711">
    <property type="entry name" value="HigB-1"/>
</dbReference>
<dbReference type="EMBL" id="BKBO01000004">
    <property type="protein sequence ID" value="GEQ48550.1"/>
    <property type="molecule type" value="Genomic_DNA"/>
</dbReference>
<sequence length="106" mass="12370">MKSNLIKGKSMIKSFADKETEKVYEQKFSKKLPRSIQKVALRKLLMIDNAMSVNDLRIPPANHLERLTGDRQGQYSIKINAQYRICFSIENQNDFTHVEIVDYHRG</sequence>
<evidence type="ECO:0000313" key="3">
    <source>
        <dbReference type="Proteomes" id="UP000886597"/>
    </source>
</evidence>
<protein>
    <submittedName>
        <fullName evidence="2">Plasmid maintenance system killer protein</fullName>
    </submittedName>
</protein>
<dbReference type="Pfam" id="PF05015">
    <property type="entry name" value="HigB-like_toxin"/>
    <property type="match status" value="1"/>
</dbReference>